<name>A0ABQ9B7F0_9ROSI</name>
<dbReference type="EMBL" id="JAPFFI010000010">
    <property type="protein sequence ID" value="KAJ6375235.1"/>
    <property type="molecule type" value="Genomic_DNA"/>
</dbReference>
<dbReference type="InterPro" id="IPR002110">
    <property type="entry name" value="Ankyrin_rpt"/>
</dbReference>
<reference evidence="2" key="2">
    <citation type="journal article" date="2023" name="Int. J. Mol. Sci.">
        <title>De Novo Assembly and Annotation of 11 Diverse Shrub Willow (Salix) Genomes Reveals Novel Gene Organization in Sex-Linked Regions.</title>
        <authorList>
            <person name="Hyden B."/>
            <person name="Feng K."/>
            <person name="Yates T.B."/>
            <person name="Jawdy S."/>
            <person name="Cereghino C."/>
            <person name="Smart L.B."/>
            <person name="Muchero W."/>
        </authorList>
    </citation>
    <scope>NUCLEOTIDE SEQUENCE</scope>
    <source>
        <tissue evidence="2">Shoot tip</tissue>
    </source>
</reference>
<organism evidence="2 3">
    <name type="scientific">Salix suchowensis</name>
    <dbReference type="NCBI Taxonomy" id="1278906"/>
    <lineage>
        <taxon>Eukaryota</taxon>
        <taxon>Viridiplantae</taxon>
        <taxon>Streptophyta</taxon>
        <taxon>Embryophyta</taxon>
        <taxon>Tracheophyta</taxon>
        <taxon>Spermatophyta</taxon>
        <taxon>Magnoliopsida</taxon>
        <taxon>eudicotyledons</taxon>
        <taxon>Gunneridae</taxon>
        <taxon>Pentapetalae</taxon>
        <taxon>rosids</taxon>
        <taxon>fabids</taxon>
        <taxon>Malpighiales</taxon>
        <taxon>Salicaceae</taxon>
        <taxon>Saliceae</taxon>
        <taxon>Salix</taxon>
    </lineage>
</organism>
<sequence>MDTRLFEAARAGNSDHLQQLLTENPFILINTQLSAENPLNIAATMGHVDFVKEILRLKPVFAGEVNQEGCSPMHIAAENGQVEIVKELMKVDVKLCRLEGRQKMTPFHHAAIGGRAEVIGVMLSGCPDCIDDETERGENALHLAVRNNRFEAVKKMVGWIREMNKEYLLNMKDEQGNTVLHLASWKKQRRVIEILLGNRSVSTGSFEVNAINHTGITALDVILLFPSEAGDREIVEILGSAGAMRARDTVSLYCYHQPIPPLTVPSTPERFCSNGNNFGGILQV</sequence>
<dbReference type="PROSITE" id="PS50088">
    <property type="entry name" value="ANK_REPEAT"/>
    <property type="match status" value="1"/>
</dbReference>
<dbReference type="Proteomes" id="UP001141253">
    <property type="component" value="Chromosome 12"/>
</dbReference>
<dbReference type="PANTHER" id="PTHR24128:SF61">
    <property type="entry name" value="ANKYRIN REPEAT-CONTAINING PROTEIN BDA1-LIKE"/>
    <property type="match status" value="1"/>
</dbReference>
<feature type="repeat" description="ANK" evidence="1">
    <location>
        <begin position="68"/>
        <end position="90"/>
    </location>
</feature>
<dbReference type="Pfam" id="PF12796">
    <property type="entry name" value="Ank_2"/>
    <property type="match status" value="2"/>
</dbReference>
<accession>A0ABQ9B7F0</accession>
<dbReference type="PROSITE" id="PS50297">
    <property type="entry name" value="ANK_REP_REGION"/>
    <property type="match status" value="1"/>
</dbReference>
<keyword evidence="1" id="KW-0040">ANK repeat</keyword>
<evidence type="ECO:0000313" key="2">
    <source>
        <dbReference type="EMBL" id="KAJ6375235.1"/>
    </source>
</evidence>
<reference evidence="2" key="1">
    <citation type="submission" date="2022-10" db="EMBL/GenBank/DDBJ databases">
        <authorList>
            <person name="Hyden B.L."/>
            <person name="Feng K."/>
            <person name="Yates T."/>
            <person name="Jawdy S."/>
            <person name="Smart L.B."/>
            <person name="Muchero W."/>
        </authorList>
    </citation>
    <scope>NUCLEOTIDE SEQUENCE</scope>
    <source>
        <tissue evidence="2">Shoot tip</tissue>
    </source>
</reference>
<dbReference type="PANTHER" id="PTHR24128">
    <property type="entry name" value="HOMEOBOX PROTEIN WARIAI"/>
    <property type="match status" value="1"/>
</dbReference>
<proteinExistence type="predicted"/>
<comment type="caution">
    <text evidence="2">The sequence shown here is derived from an EMBL/GenBank/DDBJ whole genome shotgun (WGS) entry which is preliminary data.</text>
</comment>
<evidence type="ECO:0000256" key="1">
    <source>
        <dbReference type="PROSITE-ProRule" id="PRU00023"/>
    </source>
</evidence>
<gene>
    <name evidence="2" type="ORF">OIU77_000252</name>
</gene>
<keyword evidence="3" id="KW-1185">Reference proteome</keyword>
<evidence type="ECO:0000313" key="3">
    <source>
        <dbReference type="Proteomes" id="UP001141253"/>
    </source>
</evidence>
<dbReference type="Gene3D" id="1.25.40.20">
    <property type="entry name" value="Ankyrin repeat-containing domain"/>
    <property type="match status" value="2"/>
</dbReference>
<dbReference type="SMART" id="SM00248">
    <property type="entry name" value="ANK"/>
    <property type="match status" value="6"/>
</dbReference>
<protein>
    <submittedName>
        <fullName evidence="2">Uncharacterized protein</fullName>
    </submittedName>
</protein>
<dbReference type="SUPFAM" id="SSF48403">
    <property type="entry name" value="Ankyrin repeat"/>
    <property type="match status" value="1"/>
</dbReference>
<dbReference type="InterPro" id="IPR036770">
    <property type="entry name" value="Ankyrin_rpt-contain_sf"/>
</dbReference>